<dbReference type="AlphaFoldDB" id="A0A5P2UQ20"/>
<evidence type="ECO:0000259" key="3">
    <source>
        <dbReference type="Pfam" id="PF10400"/>
    </source>
</evidence>
<dbReference type="InterPro" id="IPR018309">
    <property type="entry name" value="Tscrpt_reg_PadR_C"/>
</dbReference>
<dbReference type="SUPFAM" id="SSF46785">
    <property type="entry name" value="Winged helix' DNA-binding domain"/>
    <property type="match status" value="1"/>
</dbReference>
<dbReference type="EMBL" id="CP023701">
    <property type="protein sequence ID" value="QEU79711.1"/>
    <property type="molecule type" value="Genomic_DNA"/>
</dbReference>
<dbReference type="Proteomes" id="UP000326831">
    <property type="component" value="Chromosome"/>
</dbReference>
<organism evidence="5 6">
    <name type="scientific">Streptomyces subrutilus</name>
    <dbReference type="NCBI Taxonomy" id="36818"/>
    <lineage>
        <taxon>Bacteria</taxon>
        <taxon>Bacillati</taxon>
        <taxon>Actinomycetota</taxon>
        <taxon>Actinomycetes</taxon>
        <taxon>Kitasatosporales</taxon>
        <taxon>Streptomycetaceae</taxon>
        <taxon>Streptomyces</taxon>
    </lineage>
</organism>
<keyword evidence="6" id="KW-1185">Reference proteome</keyword>
<dbReference type="Pfam" id="PF10400">
    <property type="entry name" value="Vir_act_alpha_C"/>
    <property type="match status" value="1"/>
</dbReference>
<dbReference type="EMBL" id="BMVX01000010">
    <property type="protein sequence ID" value="GGZ67675.1"/>
    <property type="molecule type" value="Genomic_DNA"/>
</dbReference>
<dbReference type="InterPro" id="IPR036388">
    <property type="entry name" value="WH-like_DNA-bd_sf"/>
</dbReference>
<accession>A0A5P2UQ20</accession>
<dbReference type="InterPro" id="IPR036390">
    <property type="entry name" value="WH_DNA-bd_sf"/>
</dbReference>
<evidence type="ECO:0000313" key="5">
    <source>
        <dbReference type="EMBL" id="QEU79711.1"/>
    </source>
</evidence>
<dbReference type="OrthoDB" id="3186544at2"/>
<proteinExistence type="predicted"/>
<feature type="compositionally biased region" description="Low complexity" evidence="1">
    <location>
        <begin position="186"/>
        <end position="232"/>
    </location>
</feature>
<feature type="region of interest" description="Disordered" evidence="1">
    <location>
        <begin position="186"/>
        <end position="238"/>
    </location>
</feature>
<reference evidence="4" key="1">
    <citation type="journal article" date="2014" name="Int. J. Syst. Evol. Microbiol.">
        <title>Complete genome sequence of Corynebacterium casei LMG S-19264T (=DSM 44701T), isolated from a smear-ripened cheese.</title>
        <authorList>
            <consortium name="US DOE Joint Genome Institute (JGI-PGF)"/>
            <person name="Walter F."/>
            <person name="Albersmeier A."/>
            <person name="Kalinowski J."/>
            <person name="Ruckert C."/>
        </authorList>
    </citation>
    <scope>NUCLEOTIDE SEQUENCE</scope>
    <source>
        <strain evidence="4">JCM 4834</strain>
    </source>
</reference>
<feature type="domain" description="Transcription regulator PadR N-terminal" evidence="2">
    <location>
        <begin position="7"/>
        <end position="77"/>
    </location>
</feature>
<dbReference type="InterPro" id="IPR005149">
    <property type="entry name" value="Tscrpt_reg_PadR_N"/>
</dbReference>
<protein>
    <submittedName>
        <fullName evidence="4 5">Transcriptional regulator</fullName>
    </submittedName>
</protein>
<reference evidence="5 6" key="2">
    <citation type="submission" date="2017-09" db="EMBL/GenBank/DDBJ databases">
        <authorList>
            <person name="Lee N."/>
            <person name="Cho B.-K."/>
        </authorList>
    </citation>
    <scope>NUCLEOTIDE SEQUENCE [LARGE SCALE GENOMIC DNA]</scope>
    <source>
        <strain evidence="5 6">ATCC 27467</strain>
    </source>
</reference>
<dbReference type="PANTHER" id="PTHR43252:SF6">
    <property type="entry name" value="NEGATIVE TRANSCRIPTION REGULATOR PADR"/>
    <property type="match status" value="1"/>
</dbReference>
<evidence type="ECO:0000256" key="1">
    <source>
        <dbReference type="SAM" id="MobiDB-lite"/>
    </source>
</evidence>
<evidence type="ECO:0000313" key="4">
    <source>
        <dbReference type="EMBL" id="GGZ67675.1"/>
    </source>
</evidence>
<reference evidence="4" key="3">
    <citation type="submission" date="2020-09" db="EMBL/GenBank/DDBJ databases">
        <authorList>
            <person name="Sun Q."/>
            <person name="Ohkuma M."/>
        </authorList>
    </citation>
    <scope>NUCLEOTIDE SEQUENCE</scope>
    <source>
        <strain evidence="4">JCM 4834</strain>
    </source>
</reference>
<dbReference type="Pfam" id="PF03551">
    <property type="entry name" value="PadR"/>
    <property type="match status" value="1"/>
</dbReference>
<dbReference type="Gene3D" id="1.10.10.10">
    <property type="entry name" value="Winged helix-like DNA-binding domain superfamily/Winged helix DNA-binding domain"/>
    <property type="match status" value="1"/>
</dbReference>
<dbReference type="RefSeq" id="WP_150518725.1">
    <property type="nucleotide sequence ID" value="NZ_BMVX01000010.1"/>
</dbReference>
<feature type="domain" description="Transcription regulator PadR C-terminal" evidence="3">
    <location>
        <begin position="91"/>
        <end position="176"/>
    </location>
</feature>
<dbReference type="Gene3D" id="6.10.140.190">
    <property type="match status" value="1"/>
</dbReference>
<dbReference type="KEGG" id="ssub:CP968_16455"/>
<dbReference type="Proteomes" id="UP000634660">
    <property type="component" value="Unassembled WGS sequence"/>
</dbReference>
<dbReference type="PANTHER" id="PTHR43252">
    <property type="entry name" value="TRANSCRIPTIONAL REGULATOR YQJI"/>
    <property type="match status" value="1"/>
</dbReference>
<name>A0A5P2UQ20_9ACTN</name>
<sequence>MSIRHGLLALLERGPRYGSQLRTEFESRTGSTWPLNVGQVYTTLARLERDGLVAPGGEDPAGHTLYAITDTGRAELRAWYERPVDRAHPPRDELSIKLAMAVGAPGVDIRAVIQSQRHATIRAMQDYTRLKARALAAVEGGRAGERDDVAWLLVLEQLIFQTEAEARWLDHCEARLVRLSLPADGRAAAPGAPQAPRNPAGTAADPTAPHTAASAGNTAAAPTTTATTTPRTARTRRG</sequence>
<gene>
    <name evidence="5" type="ORF">CP968_16455</name>
    <name evidence="4" type="ORF">GCM10010371_29490</name>
</gene>
<evidence type="ECO:0000313" key="6">
    <source>
        <dbReference type="Proteomes" id="UP000326831"/>
    </source>
</evidence>
<evidence type="ECO:0000259" key="2">
    <source>
        <dbReference type="Pfam" id="PF03551"/>
    </source>
</evidence>